<evidence type="ECO:0000313" key="6">
    <source>
        <dbReference type="EMBL" id="KAB8349864.1"/>
    </source>
</evidence>
<keyword evidence="2" id="KW-0285">Flavoprotein</keyword>
<keyword evidence="7" id="KW-1185">Reference proteome</keyword>
<comment type="caution">
    <text evidence="6">The sequence shown here is derived from an EMBL/GenBank/DDBJ whole genome shotgun (WGS) entry which is preliminary data.</text>
</comment>
<dbReference type="InterPro" id="IPR051799">
    <property type="entry name" value="NADH_flavin_oxidoreductase"/>
</dbReference>
<dbReference type="SUPFAM" id="SSF51395">
    <property type="entry name" value="FMN-linked oxidoreductases"/>
    <property type="match status" value="1"/>
</dbReference>
<sequence length="544" mass="59366">MRIQFQEGVNFRETTYREAQTLIRNLPPSHPCGAPGGWDGAWYNELYVWNDWHTSEGMRHKASGVHPSNRCKLHVDVANKYFATRSSNKEISRSKRASAKTVLQPETNRGKASRRKSRRNMASAGPLADPYTLPCGLTLPNRLVKAALAEGLASSDLNPNDKHATLYGEWAHGGWGAVVTGNVQVDDKHLGTLGDVTSLTSNQSQEEQKLKQWTKWAQDCQSQGTPTLVQIVHPGRQASRLSRKEAALAPSAIPLNLGEGIVKNIVRSIVFGAPKEMTAADIETVVGQFQRAAQLSHQAGFKGVELHAAHGYLLAQFLSPLSNTRQDAWGGTPAKRAKIVCDVVEAIRQVVPKEFAVGIKINSADHQQENGLADCLEQVQLITQGGGVDFLEISGGTYENPRMVSDDWEAANEGAESQEVEVEPRAGELKATERTAKREAFFLEYAHQVREKFPDLPLMVTGGFRTRSGMRAALEDGGCDLVGLGRPSIPFPRLPVEIILNEKVSDDKAATPLDQIKIPWLVKATGIKPLTAGLVSVSPSSPYP</sequence>
<dbReference type="EMBL" id="VIBQ01000014">
    <property type="protein sequence ID" value="KAB8349864.1"/>
    <property type="molecule type" value="Genomic_DNA"/>
</dbReference>
<name>A0A5N6KWG8_9ROSI</name>
<evidence type="ECO:0000256" key="1">
    <source>
        <dbReference type="ARBA" id="ARBA00005979"/>
    </source>
</evidence>
<dbReference type="PANTHER" id="PTHR43656">
    <property type="entry name" value="BINDING OXIDOREDUCTASE, PUTATIVE (AFU_ORTHOLOGUE AFUA_2G08260)-RELATED"/>
    <property type="match status" value="1"/>
</dbReference>
<evidence type="ECO:0000256" key="4">
    <source>
        <dbReference type="SAM" id="MobiDB-lite"/>
    </source>
</evidence>
<feature type="region of interest" description="Disordered" evidence="4">
    <location>
        <begin position="88"/>
        <end position="125"/>
    </location>
</feature>
<accession>A0A5N6KWG8</accession>
<dbReference type="Gene3D" id="3.20.20.70">
    <property type="entry name" value="Aldolase class I"/>
    <property type="match status" value="1"/>
</dbReference>
<evidence type="ECO:0000313" key="7">
    <source>
        <dbReference type="Proteomes" id="UP000327013"/>
    </source>
</evidence>
<evidence type="ECO:0000259" key="5">
    <source>
        <dbReference type="Pfam" id="PF00724"/>
    </source>
</evidence>
<feature type="domain" description="NADH:flavin oxidoreductase/NADH oxidase N-terminal" evidence="5">
    <location>
        <begin position="137"/>
        <end position="498"/>
    </location>
</feature>
<dbReference type="GO" id="GO:0016491">
    <property type="term" value="F:oxidoreductase activity"/>
    <property type="evidence" value="ECO:0007669"/>
    <property type="project" value="UniProtKB-KW"/>
</dbReference>
<comment type="similarity">
    <text evidence="1">Belongs to the NADH:flavin oxidoreductase/NADH oxidase family.</text>
</comment>
<organism evidence="6 7">
    <name type="scientific">Carpinus fangiana</name>
    <dbReference type="NCBI Taxonomy" id="176857"/>
    <lineage>
        <taxon>Eukaryota</taxon>
        <taxon>Viridiplantae</taxon>
        <taxon>Streptophyta</taxon>
        <taxon>Embryophyta</taxon>
        <taxon>Tracheophyta</taxon>
        <taxon>Spermatophyta</taxon>
        <taxon>Magnoliopsida</taxon>
        <taxon>eudicotyledons</taxon>
        <taxon>Gunneridae</taxon>
        <taxon>Pentapetalae</taxon>
        <taxon>rosids</taxon>
        <taxon>fabids</taxon>
        <taxon>Fagales</taxon>
        <taxon>Betulaceae</taxon>
        <taxon>Carpinus</taxon>
    </lineage>
</organism>
<dbReference type="AlphaFoldDB" id="A0A5N6KWG8"/>
<dbReference type="InterPro" id="IPR001155">
    <property type="entry name" value="OxRdtase_FMN_N"/>
</dbReference>
<reference evidence="6 7" key="1">
    <citation type="submission" date="2019-06" db="EMBL/GenBank/DDBJ databases">
        <title>A chromosomal-level reference genome of Carpinus fangiana (Coryloideae, Betulaceae).</title>
        <authorList>
            <person name="Yang X."/>
            <person name="Wang Z."/>
            <person name="Zhang L."/>
            <person name="Hao G."/>
            <person name="Liu J."/>
            <person name="Yang Y."/>
        </authorList>
    </citation>
    <scope>NUCLEOTIDE SEQUENCE [LARGE SCALE GENOMIC DNA]</scope>
    <source>
        <strain evidence="6">Cfa_2016G</strain>
        <tissue evidence="6">Leaf</tissue>
    </source>
</reference>
<dbReference type="GO" id="GO:0010181">
    <property type="term" value="F:FMN binding"/>
    <property type="evidence" value="ECO:0007669"/>
    <property type="project" value="InterPro"/>
</dbReference>
<proteinExistence type="inferred from homology"/>
<dbReference type="OrthoDB" id="1663137at2759"/>
<evidence type="ECO:0000256" key="2">
    <source>
        <dbReference type="ARBA" id="ARBA00022630"/>
    </source>
</evidence>
<keyword evidence="3" id="KW-0560">Oxidoreductase</keyword>
<dbReference type="InterPro" id="IPR013785">
    <property type="entry name" value="Aldolase_TIM"/>
</dbReference>
<protein>
    <recommendedName>
        <fullName evidence="5">NADH:flavin oxidoreductase/NADH oxidase N-terminal domain-containing protein</fullName>
    </recommendedName>
</protein>
<dbReference type="Pfam" id="PF00724">
    <property type="entry name" value="Oxidored_FMN"/>
    <property type="match status" value="1"/>
</dbReference>
<dbReference type="Proteomes" id="UP000327013">
    <property type="component" value="Unassembled WGS sequence"/>
</dbReference>
<gene>
    <name evidence="6" type="ORF">FH972_023877</name>
</gene>
<dbReference type="PANTHER" id="PTHR43656:SF2">
    <property type="entry name" value="BINDING OXIDOREDUCTASE, PUTATIVE (AFU_ORTHOLOGUE AFUA_2G08260)-RELATED"/>
    <property type="match status" value="1"/>
</dbReference>
<evidence type="ECO:0000256" key="3">
    <source>
        <dbReference type="ARBA" id="ARBA00023002"/>
    </source>
</evidence>